<feature type="region of interest" description="Disordered" evidence="1">
    <location>
        <begin position="128"/>
        <end position="160"/>
    </location>
</feature>
<gene>
    <name evidence="2" type="ORF">Pcinc_036715</name>
</gene>
<name>A0AAE1EPE7_PETCI</name>
<sequence>MIDYSLLSLLHSAARGQLAKVKAGRAGSLPPAIDRVLLLPAAAATPAPVDAAFSCRFSRQARPTAAQLQAIPYHVVLAYNYIRALTSSPSPVIRVYQVYCEAHNKRLLCYPASLSIPQIITYLVTKARRDREDDDDTSSSSEEDEVVGQEDFDDNFDYFLPDNNNDDDLVKMITEDDLHLSQDHQEDLSEGDHEDHSEGDQEDLSEDHQDLSESEQQDLSEDHLDFSEGHQEDLSEDYQDLSEGEQQDLSAEDHHHLLPKTTDEQIFPDMPILKKREDPLLFHPKNPIFEREDPLLFPSNPTSLKDAKEIGICHVTEGRKRWDVTVCEV</sequence>
<keyword evidence="3" id="KW-1185">Reference proteome</keyword>
<proteinExistence type="predicted"/>
<evidence type="ECO:0000313" key="2">
    <source>
        <dbReference type="EMBL" id="KAK3857006.1"/>
    </source>
</evidence>
<feature type="compositionally biased region" description="Basic and acidic residues" evidence="1">
    <location>
        <begin position="182"/>
        <end position="199"/>
    </location>
</feature>
<feature type="region of interest" description="Disordered" evidence="1">
    <location>
        <begin position="182"/>
        <end position="249"/>
    </location>
</feature>
<organism evidence="2 3">
    <name type="scientific">Petrolisthes cinctipes</name>
    <name type="common">Flat porcelain crab</name>
    <dbReference type="NCBI Taxonomy" id="88211"/>
    <lineage>
        <taxon>Eukaryota</taxon>
        <taxon>Metazoa</taxon>
        <taxon>Ecdysozoa</taxon>
        <taxon>Arthropoda</taxon>
        <taxon>Crustacea</taxon>
        <taxon>Multicrustacea</taxon>
        <taxon>Malacostraca</taxon>
        <taxon>Eumalacostraca</taxon>
        <taxon>Eucarida</taxon>
        <taxon>Decapoda</taxon>
        <taxon>Pleocyemata</taxon>
        <taxon>Anomura</taxon>
        <taxon>Galatheoidea</taxon>
        <taxon>Porcellanidae</taxon>
        <taxon>Petrolisthes</taxon>
    </lineage>
</organism>
<evidence type="ECO:0000256" key="1">
    <source>
        <dbReference type="SAM" id="MobiDB-lite"/>
    </source>
</evidence>
<feature type="compositionally biased region" description="Acidic residues" evidence="1">
    <location>
        <begin position="132"/>
        <end position="156"/>
    </location>
</feature>
<protein>
    <submittedName>
        <fullName evidence="2">Uncharacterized protein</fullName>
    </submittedName>
</protein>
<dbReference type="Proteomes" id="UP001286313">
    <property type="component" value="Unassembled WGS sequence"/>
</dbReference>
<accession>A0AAE1EPE7</accession>
<feature type="compositionally biased region" description="Basic and acidic residues" evidence="1">
    <location>
        <begin position="220"/>
        <end position="233"/>
    </location>
</feature>
<comment type="caution">
    <text evidence="2">The sequence shown here is derived from an EMBL/GenBank/DDBJ whole genome shotgun (WGS) entry which is preliminary data.</text>
</comment>
<evidence type="ECO:0000313" key="3">
    <source>
        <dbReference type="Proteomes" id="UP001286313"/>
    </source>
</evidence>
<feature type="compositionally biased region" description="Acidic residues" evidence="1">
    <location>
        <begin position="234"/>
        <end position="246"/>
    </location>
</feature>
<dbReference type="AlphaFoldDB" id="A0AAE1EPE7"/>
<dbReference type="EMBL" id="JAWQEG010005724">
    <property type="protein sequence ID" value="KAK3857006.1"/>
    <property type="molecule type" value="Genomic_DNA"/>
</dbReference>
<reference evidence="2" key="1">
    <citation type="submission" date="2023-10" db="EMBL/GenBank/DDBJ databases">
        <title>Genome assemblies of two species of porcelain crab, Petrolisthes cinctipes and Petrolisthes manimaculis (Anomura: Porcellanidae).</title>
        <authorList>
            <person name="Angst P."/>
        </authorList>
    </citation>
    <scope>NUCLEOTIDE SEQUENCE</scope>
    <source>
        <strain evidence="2">PB745_01</strain>
        <tissue evidence="2">Gill</tissue>
    </source>
</reference>